<dbReference type="EnsemblProtists" id="EOD08408">
    <property type="protein sequence ID" value="EOD08408"/>
    <property type="gene ID" value="EMIHUDRAFT_465597"/>
</dbReference>
<feature type="compositionally biased region" description="Basic and acidic residues" evidence="2">
    <location>
        <begin position="344"/>
        <end position="357"/>
    </location>
</feature>
<dbReference type="KEGG" id="ehx:EMIHUDRAFT_465597"/>
<feature type="coiled-coil region" evidence="1">
    <location>
        <begin position="931"/>
        <end position="965"/>
    </location>
</feature>
<feature type="region of interest" description="Disordered" evidence="2">
    <location>
        <begin position="23"/>
        <end position="47"/>
    </location>
</feature>
<evidence type="ECO:0000259" key="3">
    <source>
        <dbReference type="Pfam" id="PF03407"/>
    </source>
</evidence>
<reference evidence="4" key="2">
    <citation type="submission" date="2024-10" db="UniProtKB">
        <authorList>
            <consortium name="EnsemblProtists"/>
        </authorList>
    </citation>
    <scope>IDENTIFICATION</scope>
</reference>
<dbReference type="GO" id="GO:0052636">
    <property type="term" value="F:arabinosyltransferase activity"/>
    <property type="evidence" value="ECO:0007669"/>
    <property type="project" value="TreeGrafter"/>
</dbReference>
<dbReference type="RefSeq" id="XP_005760837.1">
    <property type="nucleotide sequence ID" value="XM_005760780.1"/>
</dbReference>
<evidence type="ECO:0000256" key="2">
    <source>
        <dbReference type="SAM" id="MobiDB-lite"/>
    </source>
</evidence>
<dbReference type="PANTHER" id="PTHR46936:SF1">
    <property type="entry name" value="ARABINOSYLTRANSFERASE XEG113"/>
    <property type="match status" value="1"/>
</dbReference>
<feature type="region of interest" description="Disordered" evidence="2">
    <location>
        <begin position="827"/>
        <end position="888"/>
    </location>
</feature>
<dbReference type="Pfam" id="PF03407">
    <property type="entry name" value="Nucleotid_trans"/>
    <property type="match status" value="1"/>
</dbReference>
<dbReference type="GO" id="GO:0005794">
    <property type="term" value="C:Golgi apparatus"/>
    <property type="evidence" value="ECO:0007669"/>
    <property type="project" value="TreeGrafter"/>
</dbReference>
<feature type="region of interest" description="Disordered" evidence="2">
    <location>
        <begin position="974"/>
        <end position="1007"/>
    </location>
</feature>
<feature type="compositionally biased region" description="Low complexity" evidence="2">
    <location>
        <begin position="974"/>
        <end position="994"/>
    </location>
</feature>
<feature type="region of interest" description="Disordered" evidence="2">
    <location>
        <begin position="454"/>
        <end position="515"/>
    </location>
</feature>
<protein>
    <recommendedName>
        <fullName evidence="3">Nucleotide-diphospho-sugar transferase domain-containing protein</fullName>
    </recommendedName>
</protein>
<reference evidence="5" key="1">
    <citation type="journal article" date="2013" name="Nature">
        <title>Pan genome of the phytoplankton Emiliania underpins its global distribution.</title>
        <authorList>
            <person name="Read B.A."/>
            <person name="Kegel J."/>
            <person name="Klute M.J."/>
            <person name="Kuo A."/>
            <person name="Lefebvre S.C."/>
            <person name="Maumus F."/>
            <person name="Mayer C."/>
            <person name="Miller J."/>
            <person name="Monier A."/>
            <person name="Salamov A."/>
            <person name="Young J."/>
            <person name="Aguilar M."/>
            <person name="Claverie J.M."/>
            <person name="Frickenhaus S."/>
            <person name="Gonzalez K."/>
            <person name="Herman E.K."/>
            <person name="Lin Y.C."/>
            <person name="Napier J."/>
            <person name="Ogata H."/>
            <person name="Sarno A.F."/>
            <person name="Shmutz J."/>
            <person name="Schroeder D."/>
            <person name="de Vargas C."/>
            <person name="Verret F."/>
            <person name="von Dassow P."/>
            <person name="Valentin K."/>
            <person name="Van de Peer Y."/>
            <person name="Wheeler G."/>
            <person name="Dacks J.B."/>
            <person name="Delwiche C.F."/>
            <person name="Dyhrman S.T."/>
            <person name="Glockner G."/>
            <person name="John U."/>
            <person name="Richards T."/>
            <person name="Worden A.Z."/>
            <person name="Zhang X."/>
            <person name="Grigoriev I.V."/>
            <person name="Allen A.E."/>
            <person name="Bidle K."/>
            <person name="Borodovsky M."/>
            <person name="Bowler C."/>
            <person name="Brownlee C."/>
            <person name="Cock J.M."/>
            <person name="Elias M."/>
            <person name="Gladyshev V.N."/>
            <person name="Groth M."/>
            <person name="Guda C."/>
            <person name="Hadaegh A."/>
            <person name="Iglesias-Rodriguez M.D."/>
            <person name="Jenkins J."/>
            <person name="Jones B.M."/>
            <person name="Lawson T."/>
            <person name="Leese F."/>
            <person name="Lindquist E."/>
            <person name="Lobanov A."/>
            <person name="Lomsadze A."/>
            <person name="Malik S.B."/>
            <person name="Marsh M.E."/>
            <person name="Mackinder L."/>
            <person name="Mock T."/>
            <person name="Mueller-Roeber B."/>
            <person name="Pagarete A."/>
            <person name="Parker M."/>
            <person name="Probert I."/>
            <person name="Quesneville H."/>
            <person name="Raines C."/>
            <person name="Rensing S.A."/>
            <person name="Riano-Pachon D.M."/>
            <person name="Richier S."/>
            <person name="Rokitta S."/>
            <person name="Shiraiwa Y."/>
            <person name="Soanes D.M."/>
            <person name="van der Giezen M."/>
            <person name="Wahlund T.M."/>
            <person name="Williams B."/>
            <person name="Wilson W."/>
            <person name="Wolfe G."/>
            <person name="Wurch L.L."/>
        </authorList>
    </citation>
    <scope>NUCLEOTIDE SEQUENCE</scope>
</reference>
<name>A0A0D3IAX3_EMIH1</name>
<organism evidence="4 5">
    <name type="scientific">Emiliania huxleyi (strain CCMP1516)</name>
    <dbReference type="NCBI Taxonomy" id="280463"/>
    <lineage>
        <taxon>Eukaryota</taxon>
        <taxon>Haptista</taxon>
        <taxon>Haptophyta</taxon>
        <taxon>Prymnesiophyceae</taxon>
        <taxon>Isochrysidales</taxon>
        <taxon>Noelaerhabdaceae</taxon>
        <taxon>Emiliania</taxon>
    </lineage>
</organism>
<dbReference type="PaxDb" id="2903-EOD08408"/>
<feature type="compositionally biased region" description="Acidic residues" evidence="2">
    <location>
        <begin position="490"/>
        <end position="509"/>
    </location>
</feature>
<dbReference type="InterPro" id="IPR053250">
    <property type="entry name" value="Glycosyltransferase_77"/>
</dbReference>
<dbReference type="InterPro" id="IPR005069">
    <property type="entry name" value="Nucl-diP-sugar_transferase"/>
</dbReference>
<dbReference type="Proteomes" id="UP000013827">
    <property type="component" value="Unassembled WGS sequence"/>
</dbReference>
<feature type="domain" description="Nucleotide-diphospho-sugar transferase" evidence="3">
    <location>
        <begin position="1055"/>
        <end position="1291"/>
    </location>
</feature>
<sequence length="1547" mass="168339">MYGAGIFDADLAGLEGLAQAAQAAGGPETAPEAGGEAAVDGAAGGEPAAQGQQLDAARLASARLIQPGSLQYSIPSMWPKGAGAPKKPRRAELRAEIKRRDATARPSYWSEPQCYQWLMAHAIPDEAATADAAAAAPAPAPAAVAAPAPAAAPDAAPVTEDEAAPAAAKRWVKGRHLTRLAHSIVANKDAFLQRNAPRTRAEIDGAAKDSAFQDIALTFNSPEFNPVLHVSAFDSDMFEEASLDPTYNGLIMDAEKLAAKFKEARTLLMKALHNFRTSGMGDCADPDKLAEDSTKVYSNNFRNFVHDDAALLYFYCVLISYDLLKSAVQDMPPGTGHHGTSKRRASDPLPKDRKRNDKRANMQLELLRALKEPAQVAPVQVTARAKTEQEQRFDFFVAESARMQAHRGKMELETVYEEALRQTKKSIAEYEALGEEVPGRLVAKAKRLTEQLDKLEEDMPEPTFVDPPAARAAPSAEQHQQPRSTTTAAAEEESGEESGEEGEESEEGALDAAPPEKRHEALAALAALRTALQPAAPPDEPAPTAPPDMFFAVGDSCRPSAGEHAIAALSMLLFLEPRPLVRWRTRVLEQREVYRLAPHWAAPTDWRVGSDRPLDVLNEALLKARSHKGTLAVAVHKLGLCASCPQLREMETYLKNVRDENSVLRIKALKGRYQKRSVLLAVPAAELLELSRVRLELLLMEAAAAASPPPVKEMRKPELLAALEDSQARRRAVGAQRDKLAHQLRTAAAQRAAAVAKVQAATKKKLERVRAAEAERAAAVRAHAIKAAEGVLAGRLTQLKNWRNRANARARSAEAKLDEETKKISKLRSRAMHEPSGDPSGQVGQRAAEGTLTGAAEAHAEGGRGGKMGQSEESQPLVGGSTSRPRGGGGFGVKSVAAVCAVMALYLLAPYLRPSAQLPGNTVISMKPAPSLTYRDENERLREQIAELQAKLKKRQEAKDEKEVAQMGAAAAAAAELQRQAQQPPQQAVASHPPETASHPPAASNASVGRAAYRLTRELIRSRCNAHNIILVTFVNFQRCDYGLTWSGHVVRLGLSNYLVGAMDGKALELLASKKVPTFDMESGLTTADYGWGTKNFRKLGLRKCELILSLLSAGADPIVTDADALITRDPTPFVMRLRPEAQVLVTSDHLMATDDAAAESLELPKRASSSAWNIGYFYLHHSALPAIAHWKRMCEEHPDLWDQNLFKDVFKIGRLRFETSGADAIPQAEVDKRLFRGYNGTVTIGILPVATFCGGHTYFVQRMPQRRGVVPYSVHTTFQYSGAVGKTHRLREAMLWADDAAYFDPPGRSFLTYVPVVRRELLRPAGVMGVAAHFEVVHHQLVQLRAAFLLAARLGRLLIVPPLTCGLDRFWAPHNGTIPGSDTRLPVEPCPLDHVLDLENGISKHALPDSRLARDPAGRPLGGLEGVLREFSFLNNSRTPDAVRQSLAFPDPPADLSAASLAPLAAATARVLHFARMPDLYATLPPADATRVRQEMMWYTTLWCCSKPAAPKTPGHIFYDMFFDVVPHTDKSRREWTEPWTPKFGP</sequence>
<keyword evidence="1" id="KW-0175">Coiled coil</keyword>
<keyword evidence="5" id="KW-1185">Reference proteome</keyword>
<dbReference type="PANTHER" id="PTHR46936">
    <property type="entry name" value="ARABINOSYLTRANSFERASE XEG113"/>
    <property type="match status" value="1"/>
</dbReference>
<dbReference type="eggNOG" id="ENOG502QSJ9">
    <property type="taxonomic scope" value="Eukaryota"/>
</dbReference>
<evidence type="ECO:0000313" key="5">
    <source>
        <dbReference type="Proteomes" id="UP000013827"/>
    </source>
</evidence>
<dbReference type="GeneID" id="17254471"/>
<dbReference type="STRING" id="2903.R1BF93"/>
<dbReference type="HOGENOM" id="CLU_246560_0_0_1"/>
<feature type="compositionally biased region" description="Low complexity" evidence="2">
    <location>
        <begin position="846"/>
        <end position="857"/>
    </location>
</feature>
<accession>A0A0D3IAX3</accession>
<evidence type="ECO:0000256" key="1">
    <source>
        <dbReference type="SAM" id="Coils"/>
    </source>
</evidence>
<proteinExistence type="predicted"/>
<feature type="region of interest" description="Disordered" evidence="2">
    <location>
        <begin position="332"/>
        <end position="357"/>
    </location>
</feature>
<evidence type="ECO:0000313" key="4">
    <source>
        <dbReference type="EnsemblProtists" id="EOD08408"/>
    </source>
</evidence>